<accession>A0A2X3MM96</accession>
<dbReference type="OrthoDB" id="9799749at2"/>
<evidence type="ECO:0000256" key="1">
    <source>
        <dbReference type="ARBA" id="ARBA00022448"/>
    </source>
</evidence>
<dbReference type="InterPro" id="IPR012347">
    <property type="entry name" value="Ferritin-like"/>
</dbReference>
<evidence type="ECO:0000256" key="2">
    <source>
        <dbReference type="ARBA" id="ARBA00022982"/>
    </source>
</evidence>
<dbReference type="Gene3D" id="2.20.28.10">
    <property type="match status" value="1"/>
</dbReference>
<dbReference type="GO" id="GO:0005506">
    <property type="term" value="F:iron ion binding"/>
    <property type="evidence" value="ECO:0007669"/>
    <property type="project" value="InterPro"/>
</dbReference>
<keyword evidence="5" id="KW-0560">Oxidoreductase</keyword>
<dbReference type="EMBL" id="LS483254">
    <property type="protein sequence ID" value="SQD93245.1"/>
    <property type="molecule type" value="Genomic_DNA"/>
</dbReference>
<dbReference type="CDD" id="cd01041">
    <property type="entry name" value="Rubrerythrin"/>
    <property type="match status" value="1"/>
</dbReference>
<protein>
    <submittedName>
        <fullName evidence="5">Rubrerythrin-2</fullName>
        <ecNumber evidence="5">1.11.1.1</ecNumber>
    </submittedName>
</protein>
<proteinExistence type="predicted"/>
<dbReference type="PROSITE" id="PS50903">
    <property type="entry name" value="RUBREDOXIN_LIKE"/>
    <property type="match status" value="1"/>
</dbReference>
<dbReference type="InterPro" id="IPR052753">
    <property type="entry name" value="Rbr2/Nigerythrin"/>
</dbReference>
<name>A0A2X3MM96_9BACT</name>
<dbReference type="SUPFAM" id="SSF47240">
    <property type="entry name" value="Ferritin-like"/>
    <property type="match status" value="1"/>
</dbReference>
<reference evidence="6" key="1">
    <citation type="submission" date="2018-05" db="EMBL/GenBank/DDBJ databases">
        <authorList>
            <person name="Hao L."/>
        </authorList>
    </citation>
    <scope>NUCLEOTIDE SEQUENCE [LARGE SCALE GENOMIC DNA]</scope>
</reference>
<feature type="domain" description="Ferritin-like diiron" evidence="4">
    <location>
        <begin position="1"/>
        <end position="129"/>
    </location>
</feature>
<keyword evidence="5" id="KW-0575">Peroxidase</keyword>
<sequence>MRKMTEQNLRDAFAGESQAHMRYLIFADVAEREGKPNIARLFRAIAYAEQVHAQNHYRELGMIRGSADNLTVAIDGETYEVEEMYPAYNAVAELQGEKGAVRSTHYALEAEKIHAQMYKGAQEAAQAGKDIQLKTVYICPICGYTAEGEAPARCPVCQAPREKFRAF</sequence>
<dbReference type="PROSITE" id="PS50905">
    <property type="entry name" value="FERRITIN_LIKE"/>
    <property type="match status" value="1"/>
</dbReference>
<feature type="domain" description="Rubredoxin-like" evidence="3">
    <location>
        <begin position="134"/>
        <end position="167"/>
    </location>
</feature>
<dbReference type="Pfam" id="PF21349">
    <property type="entry name" value="RUBY_RBDX"/>
    <property type="match status" value="1"/>
</dbReference>
<evidence type="ECO:0000313" key="5">
    <source>
        <dbReference type="EMBL" id="SQD93245.1"/>
    </source>
</evidence>
<dbReference type="PANTHER" id="PTHR33746:SF4">
    <property type="entry name" value="RUBRERYTHRIN"/>
    <property type="match status" value="1"/>
</dbReference>
<dbReference type="GO" id="GO:0016692">
    <property type="term" value="F:NADH peroxidase activity"/>
    <property type="evidence" value="ECO:0007669"/>
    <property type="project" value="UniProtKB-EC"/>
</dbReference>
<dbReference type="RefSeq" id="WP_122031636.1">
    <property type="nucleotide sequence ID" value="NZ_LS483254.1"/>
</dbReference>
<dbReference type="AlphaFoldDB" id="A0A2X3MM96"/>
<dbReference type="Pfam" id="PF02915">
    <property type="entry name" value="Rubrerythrin"/>
    <property type="match status" value="1"/>
</dbReference>
<dbReference type="InterPro" id="IPR009078">
    <property type="entry name" value="Ferritin-like_SF"/>
</dbReference>
<dbReference type="KEGG" id="bana:BARAN1_1223"/>
<dbReference type="CDD" id="cd00729">
    <property type="entry name" value="rubredoxin_SM"/>
    <property type="match status" value="1"/>
</dbReference>
<dbReference type="Proteomes" id="UP000249818">
    <property type="component" value="Chromosome BARAN1"/>
</dbReference>
<dbReference type="InterPro" id="IPR003251">
    <property type="entry name" value="Rr_diiron-bd_dom"/>
</dbReference>
<gene>
    <name evidence="5" type="primary">rbr</name>
    <name evidence="5" type="ORF">BARAN1_1223</name>
</gene>
<evidence type="ECO:0000259" key="4">
    <source>
        <dbReference type="PROSITE" id="PS50905"/>
    </source>
</evidence>
<keyword evidence="1" id="KW-0813">Transport</keyword>
<evidence type="ECO:0000313" key="6">
    <source>
        <dbReference type="Proteomes" id="UP000249818"/>
    </source>
</evidence>
<organism evidence="5 6">
    <name type="scientific">Candidatus Bipolaricaulis anaerobius</name>
    <dbReference type="NCBI Taxonomy" id="2026885"/>
    <lineage>
        <taxon>Bacteria</taxon>
        <taxon>Candidatus Bipolaricaulota</taxon>
        <taxon>Candidatus Bipolaricaulia</taxon>
        <taxon>Candidatus Bipolaricaulales</taxon>
        <taxon>Candidatus Bipolaricaulaceae</taxon>
        <taxon>Candidatus Bipolaricaulis</taxon>
    </lineage>
</organism>
<dbReference type="InterPro" id="IPR048574">
    <property type="entry name" value="RUBY_RBDX"/>
</dbReference>
<dbReference type="SUPFAM" id="SSF57802">
    <property type="entry name" value="Rubredoxin-like"/>
    <property type="match status" value="1"/>
</dbReference>
<dbReference type="EC" id="1.11.1.1" evidence="5"/>
<dbReference type="InterPro" id="IPR009040">
    <property type="entry name" value="Ferritin-like_diiron"/>
</dbReference>
<dbReference type="InterPro" id="IPR024934">
    <property type="entry name" value="Rubredoxin-like_dom"/>
</dbReference>
<keyword evidence="6" id="KW-1185">Reference proteome</keyword>
<keyword evidence="2" id="KW-0249">Electron transport</keyword>
<dbReference type="Gene3D" id="1.20.1260.10">
    <property type="match status" value="1"/>
</dbReference>
<evidence type="ECO:0000259" key="3">
    <source>
        <dbReference type="PROSITE" id="PS50903"/>
    </source>
</evidence>
<dbReference type="PANTHER" id="PTHR33746">
    <property type="entry name" value="RUBRERYTHRIN"/>
    <property type="match status" value="1"/>
</dbReference>